<sequence length="281" mass="32332">MIDPGYSPFFDWNPKDPISADSLAKPFIALVSMVRDDYHFDEMIEQKAFTLLSFINRNDRRRVNVEELLKSVGWSDFERLPEFVDSTIVLLSSPSPIIMKEALTVFQRWFTSLTTIDQLMLVSSNLFPNILSTLHLLNLSAVEDKRILTDIVRFSQPGVWLSSIFTMTSLPSIAAISAQSIQDVVLHKCLIPMGPSLVQIPRNPHILSWINEYKEIVQVFYFSLRCECVPPTDAGFSGGIVMELNLWAERRFCFRHWNRKDFTTDSSKRCSMTLLKVKERT</sequence>
<keyword evidence="2" id="KW-1185">Reference proteome</keyword>
<proteinExistence type="predicted"/>
<organism evidence="1 2">
    <name type="scientific">Blattamonas nauphoetae</name>
    <dbReference type="NCBI Taxonomy" id="2049346"/>
    <lineage>
        <taxon>Eukaryota</taxon>
        <taxon>Metamonada</taxon>
        <taxon>Preaxostyla</taxon>
        <taxon>Oxymonadida</taxon>
        <taxon>Blattamonas</taxon>
    </lineage>
</organism>
<reference evidence="1 2" key="1">
    <citation type="journal article" date="2022" name="bioRxiv">
        <title>Genomics of Preaxostyla Flagellates Illuminates Evolutionary Transitions and the Path Towards Mitochondrial Loss.</title>
        <authorList>
            <person name="Novak L.V.F."/>
            <person name="Treitli S.C."/>
            <person name="Pyrih J."/>
            <person name="Halakuc P."/>
            <person name="Pipaliya S.V."/>
            <person name="Vacek V."/>
            <person name="Brzon O."/>
            <person name="Soukal P."/>
            <person name="Eme L."/>
            <person name="Dacks J.B."/>
            <person name="Karnkowska A."/>
            <person name="Elias M."/>
            <person name="Hampl V."/>
        </authorList>
    </citation>
    <scope>NUCLEOTIDE SEQUENCE [LARGE SCALE GENOMIC DNA]</scope>
    <source>
        <strain evidence="1">NAU3</strain>
        <tissue evidence="1">Gut</tissue>
    </source>
</reference>
<dbReference type="EMBL" id="JARBJD010000179">
    <property type="protein sequence ID" value="KAK2948320.1"/>
    <property type="molecule type" value="Genomic_DNA"/>
</dbReference>
<evidence type="ECO:0000313" key="1">
    <source>
        <dbReference type="EMBL" id="KAK2948320.1"/>
    </source>
</evidence>
<accession>A0ABQ9XAG3</accession>
<name>A0ABQ9XAG3_9EUKA</name>
<protein>
    <submittedName>
        <fullName evidence="1">Uncharacterized protein</fullName>
    </submittedName>
</protein>
<dbReference type="Proteomes" id="UP001281761">
    <property type="component" value="Unassembled WGS sequence"/>
</dbReference>
<gene>
    <name evidence="1" type="ORF">BLNAU_16769</name>
</gene>
<comment type="caution">
    <text evidence="1">The sequence shown here is derived from an EMBL/GenBank/DDBJ whole genome shotgun (WGS) entry which is preliminary data.</text>
</comment>
<evidence type="ECO:0000313" key="2">
    <source>
        <dbReference type="Proteomes" id="UP001281761"/>
    </source>
</evidence>